<comment type="caution">
    <text evidence="2">The sequence shown here is derived from an EMBL/GenBank/DDBJ whole genome shotgun (WGS) entry which is preliminary data.</text>
</comment>
<dbReference type="RefSeq" id="WP_065320216.1">
    <property type="nucleotide sequence ID" value="NZ_CP017477.1"/>
</dbReference>
<dbReference type="Pfam" id="PF13426">
    <property type="entry name" value="PAS_9"/>
    <property type="match status" value="1"/>
</dbReference>
<gene>
    <name evidence="2" type="ORF">LPB3_13720</name>
</gene>
<organism evidence="2 3">
    <name type="scientific">Polaribacter vadi</name>
    <dbReference type="NCBI Taxonomy" id="1774273"/>
    <lineage>
        <taxon>Bacteria</taxon>
        <taxon>Pseudomonadati</taxon>
        <taxon>Bacteroidota</taxon>
        <taxon>Flavobacteriia</taxon>
        <taxon>Flavobacteriales</taxon>
        <taxon>Flavobacteriaceae</taxon>
    </lineage>
</organism>
<dbReference type="CDD" id="cd00130">
    <property type="entry name" value="PAS"/>
    <property type="match status" value="1"/>
</dbReference>
<keyword evidence="3" id="KW-1185">Reference proteome</keyword>
<reference evidence="3" key="1">
    <citation type="submission" date="2016-02" db="EMBL/GenBank/DDBJ databases">
        <authorList>
            <person name="Shin S.-K."/>
            <person name="Yi H."/>
            <person name="Kim E."/>
        </authorList>
    </citation>
    <scope>NUCLEOTIDE SEQUENCE [LARGE SCALE GENOMIC DNA]</scope>
    <source>
        <strain evidence="3">LPB0003</strain>
    </source>
</reference>
<evidence type="ECO:0000313" key="3">
    <source>
        <dbReference type="Proteomes" id="UP000092584"/>
    </source>
</evidence>
<proteinExistence type="predicted"/>
<feature type="domain" description="PAS" evidence="1">
    <location>
        <begin position="89"/>
        <end position="179"/>
    </location>
</feature>
<dbReference type="InterPro" id="IPR000014">
    <property type="entry name" value="PAS"/>
</dbReference>
<sequence>MKYNLSNMMCLDFFLSAQNKEDYKAIEPLLITPEFANFPLKSFDIFVDSFTSKMKTLDRENDINSIKEFAAKYKWTSNIDIIFKDIDFEAIVLTNDKQEIIWVNEGFKEMTGFTKKFAQQKTPSFLQGKDTCKVTKERIRENIKLNKPFTDIVINYKKDKTPYRCEIKVFPLFTENTTHYIALEKAV</sequence>
<accession>A0A1B8TQC8</accession>
<dbReference type="STRING" id="1774273.LPB03_15585"/>
<dbReference type="InterPro" id="IPR035965">
    <property type="entry name" value="PAS-like_dom_sf"/>
</dbReference>
<evidence type="ECO:0000259" key="1">
    <source>
        <dbReference type="Pfam" id="PF13426"/>
    </source>
</evidence>
<protein>
    <submittedName>
        <fullName evidence="2">Diguanylate cyclase</fullName>
    </submittedName>
</protein>
<dbReference type="SUPFAM" id="SSF55785">
    <property type="entry name" value="PYP-like sensor domain (PAS domain)"/>
    <property type="match status" value="1"/>
</dbReference>
<dbReference type="KEGG" id="pob:LPB03_15585"/>
<dbReference type="EMBL" id="LSFM01000025">
    <property type="protein sequence ID" value="OBY61849.1"/>
    <property type="molecule type" value="Genomic_DNA"/>
</dbReference>
<dbReference type="OrthoDB" id="5760647at2"/>
<evidence type="ECO:0000313" key="2">
    <source>
        <dbReference type="EMBL" id="OBY61849.1"/>
    </source>
</evidence>
<dbReference type="AlphaFoldDB" id="A0A1B8TQC8"/>
<name>A0A1B8TQC8_9FLAO</name>
<dbReference type="Proteomes" id="UP000092584">
    <property type="component" value="Unassembled WGS sequence"/>
</dbReference>
<dbReference type="Gene3D" id="3.30.450.20">
    <property type="entry name" value="PAS domain"/>
    <property type="match status" value="1"/>
</dbReference>